<reference evidence="2 3" key="1">
    <citation type="journal article" date="2015" name="Nature">
        <title>rRNA introns, odd ribosomes, and small enigmatic genomes across a large radiation of phyla.</title>
        <authorList>
            <person name="Brown C.T."/>
            <person name="Hug L.A."/>
            <person name="Thomas B.C."/>
            <person name="Sharon I."/>
            <person name="Castelle C.J."/>
            <person name="Singh A."/>
            <person name="Wilkins M.J."/>
            <person name="Williams K.H."/>
            <person name="Banfield J.F."/>
        </authorList>
    </citation>
    <scope>NUCLEOTIDE SEQUENCE [LARGE SCALE GENOMIC DNA]</scope>
</reference>
<sequence>MTVISLVTFVSSFCLLISAICLVVFRDKISPTVRIKTIHADMAVFQPFDGSDIIRTPFQTQIDDGIRLNLMHTSVIVSTYQDKYGEYWIPTVYTDDNQFTVGKSCEVSLKLKKLKVVLADGRGNENLYDFNKS</sequence>
<evidence type="ECO:0000256" key="1">
    <source>
        <dbReference type="SAM" id="Phobius"/>
    </source>
</evidence>
<dbReference type="AlphaFoldDB" id="A0A0G1DAD1"/>
<keyword evidence="1" id="KW-0472">Membrane</keyword>
<keyword evidence="1" id="KW-0812">Transmembrane</keyword>
<gene>
    <name evidence="2" type="ORF">UV68_C0007G0016</name>
</gene>
<dbReference type="EMBL" id="LCFK01000007">
    <property type="protein sequence ID" value="KKS94599.1"/>
    <property type="molecule type" value="Genomic_DNA"/>
</dbReference>
<organism evidence="2 3">
    <name type="scientific">Candidatus Collierbacteria bacterium GW2011_GWC2_43_12</name>
    <dbReference type="NCBI Taxonomy" id="1618390"/>
    <lineage>
        <taxon>Bacteria</taxon>
        <taxon>Candidatus Collieribacteriota</taxon>
    </lineage>
</organism>
<name>A0A0G1DAD1_9BACT</name>
<dbReference type="Proteomes" id="UP000033980">
    <property type="component" value="Unassembled WGS sequence"/>
</dbReference>
<feature type="transmembrane region" description="Helical" evidence="1">
    <location>
        <begin position="6"/>
        <end position="25"/>
    </location>
</feature>
<evidence type="ECO:0000313" key="3">
    <source>
        <dbReference type="Proteomes" id="UP000033980"/>
    </source>
</evidence>
<protein>
    <submittedName>
        <fullName evidence="2">Uncharacterized protein</fullName>
    </submittedName>
</protein>
<accession>A0A0G1DAD1</accession>
<evidence type="ECO:0000313" key="2">
    <source>
        <dbReference type="EMBL" id="KKS94599.1"/>
    </source>
</evidence>
<proteinExistence type="predicted"/>
<keyword evidence="1" id="KW-1133">Transmembrane helix</keyword>
<comment type="caution">
    <text evidence="2">The sequence shown here is derived from an EMBL/GenBank/DDBJ whole genome shotgun (WGS) entry which is preliminary data.</text>
</comment>